<reference evidence="6" key="1">
    <citation type="journal article" date="2019" name="Int. J. Syst. Evol. Microbiol.">
        <title>The Global Catalogue of Microorganisms (GCM) 10K type strain sequencing project: providing services to taxonomists for standard genome sequencing and annotation.</title>
        <authorList>
            <consortium name="The Broad Institute Genomics Platform"/>
            <consortium name="The Broad Institute Genome Sequencing Center for Infectious Disease"/>
            <person name="Wu L."/>
            <person name="Ma J."/>
        </authorList>
    </citation>
    <scope>NUCLEOTIDE SEQUENCE [LARGE SCALE GENOMIC DNA]</scope>
    <source>
        <strain evidence="6">CCUG 43111</strain>
    </source>
</reference>
<feature type="transmembrane region" description="Helical" evidence="4">
    <location>
        <begin position="97"/>
        <end position="120"/>
    </location>
</feature>
<sequence length="404" mass="42516">MKAQWRTIGILAPTQIISWGSLYYAFSILGPRIREEMGWGTELVFGAYSWSLLVAGLAATPVGILLDRHGGRRIMGAGSVLCGIGLIALGAGRTPLAYLSAWTALGLAMGMTLYEAAFATINRRYAGEGRQVISTLTLFAGFASTLFWPLTQALDATWGWRATYFWYAALQFLVCLPLHLLLGGDTVRPAVAPRLGNRSHTLAEALRHPAFWKLTAAFAAHTLVFAVLSVHLIPLLQGLGHSARLAVLMSMLIGPMQVAGRVLERTVGRAAAPELVGKYCFAALPAALASVLLFGTQAWAIAGFCILYGLSNGVLTIVRGTLPQALFGSANYGAISGAMAGPSLVAKAAGPVVGAMLLARHGTPELVLVLLFAAAAVSVCFYFAAVRAQPAINGKRPASGALDP</sequence>
<dbReference type="Pfam" id="PF07690">
    <property type="entry name" value="MFS_1"/>
    <property type="match status" value="1"/>
</dbReference>
<keyword evidence="6" id="KW-1185">Reference proteome</keyword>
<dbReference type="InterPro" id="IPR011701">
    <property type="entry name" value="MFS"/>
</dbReference>
<keyword evidence="2 4" id="KW-1133">Transmembrane helix</keyword>
<dbReference type="Gene3D" id="1.20.1250.20">
    <property type="entry name" value="MFS general substrate transporter like domains"/>
    <property type="match status" value="1"/>
</dbReference>
<feature type="transmembrane region" description="Helical" evidence="4">
    <location>
        <begin position="73"/>
        <end position="91"/>
    </location>
</feature>
<evidence type="ECO:0000256" key="4">
    <source>
        <dbReference type="SAM" id="Phobius"/>
    </source>
</evidence>
<gene>
    <name evidence="5" type="ORF">ACFPQ5_22005</name>
</gene>
<feature type="transmembrane region" description="Helical" evidence="4">
    <location>
        <begin position="325"/>
        <end position="346"/>
    </location>
</feature>
<feature type="transmembrane region" description="Helical" evidence="4">
    <location>
        <begin position="275"/>
        <end position="293"/>
    </location>
</feature>
<dbReference type="Proteomes" id="UP001596101">
    <property type="component" value="Unassembled WGS sequence"/>
</dbReference>
<evidence type="ECO:0000256" key="2">
    <source>
        <dbReference type="ARBA" id="ARBA00022989"/>
    </source>
</evidence>
<proteinExistence type="predicted"/>
<evidence type="ECO:0000313" key="5">
    <source>
        <dbReference type="EMBL" id="MFC5480886.1"/>
    </source>
</evidence>
<dbReference type="PANTHER" id="PTHR11360">
    <property type="entry name" value="MONOCARBOXYLATE TRANSPORTER"/>
    <property type="match status" value="1"/>
</dbReference>
<evidence type="ECO:0000256" key="3">
    <source>
        <dbReference type="ARBA" id="ARBA00023136"/>
    </source>
</evidence>
<dbReference type="InterPro" id="IPR050327">
    <property type="entry name" value="Proton-linked_MCT"/>
</dbReference>
<feature type="transmembrane region" description="Helical" evidence="4">
    <location>
        <begin position="210"/>
        <end position="233"/>
    </location>
</feature>
<dbReference type="EMBL" id="JBHSMR010000014">
    <property type="protein sequence ID" value="MFC5480886.1"/>
    <property type="molecule type" value="Genomic_DNA"/>
</dbReference>
<dbReference type="InterPro" id="IPR036259">
    <property type="entry name" value="MFS_trans_sf"/>
</dbReference>
<feature type="transmembrane region" description="Helical" evidence="4">
    <location>
        <begin position="7"/>
        <end position="26"/>
    </location>
</feature>
<dbReference type="PANTHER" id="PTHR11360:SF290">
    <property type="entry name" value="MONOCARBOXYLATE MFS PERMEASE"/>
    <property type="match status" value="1"/>
</dbReference>
<name>A0ABW0MW86_9BURK</name>
<feature type="transmembrane region" description="Helical" evidence="4">
    <location>
        <begin position="132"/>
        <end position="151"/>
    </location>
</feature>
<evidence type="ECO:0000313" key="6">
    <source>
        <dbReference type="Proteomes" id="UP001596101"/>
    </source>
</evidence>
<dbReference type="RefSeq" id="WP_379760823.1">
    <property type="nucleotide sequence ID" value="NZ_JBHSMR010000014.1"/>
</dbReference>
<evidence type="ECO:0000256" key="1">
    <source>
        <dbReference type="ARBA" id="ARBA00022692"/>
    </source>
</evidence>
<organism evidence="5 6">
    <name type="scientific">Massilia suwonensis</name>
    <dbReference type="NCBI Taxonomy" id="648895"/>
    <lineage>
        <taxon>Bacteria</taxon>
        <taxon>Pseudomonadati</taxon>
        <taxon>Pseudomonadota</taxon>
        <taxon>Betaproteobacteria</taxon>
        <taxon>Burkholderiales</taxon>
        <taxon>Oxalobacteraceae</taxon>
        <taxon>Telluria group</taxon>
        <taxon>Massilia</taxon>
    </lineage>
</organism>
<feature type="transmembrane region" description="Helical" evidence="4">
    <location>
        <begin position="245"/>
        <end position="263"/>
    </location>
</feature>
<feature type="transmembrane region" description="Helical" evidence="4">
    <location>
        <begin position="366"/>
        <end position="386"/>
    </location>
</feature>
<keyword evidence="3 4" id="KW-0472">Membrane</keyword>
<feature type="transmembrane region" description="Helical" evidence="4">
    <location>
        <begin position="163"/>
        <end position="182"/>
    </location>
</feature>
<accession>A0ABW0MW86</accession>
<keyword evidence="1 4" id="KW-0812">Transmembrane</keyword>
<comment type="caution">
    <text evidence="5">The sequence shown here is derived from an EMBL/GenBank/DDBJ whole genome shotgun (WGS) entry which is preliminary data.</text>
</comment>
<protein>
    <submittedName>
        <fullName evidence="5">MFS transporter</fullName>
    </submittedName>
</protein>
<feature type="transmembrane region" description="Helical" evidence="4">
    <location>
        <begin position="46"/>
        <end position="66"/>
    </location>
</feature>
<feature type="transmembrane region" description="Helical" evidence="4">
    <location>
        <begin position="299"/>
        <end position="318"/>
    </location>
</feature>
<dbReference type="SUPFAM" id="SSF103473">
    <property type="entry name" value="MFS general substrate transporter"/>
    <property type="match status" value="1"/>
</dbReference>